<dbReference type="InterPro" id="IPR003594">
    <property type="entry name" value="HATPase_dom"/>
</dbReference>
<dbReference type="AlphaFoldDB" id="A0A6J4HDN2"/>
<dbReference type="Pfam" id="PF02518">
    <property type="entry name" value="HATPase_c"/>
    <property type="match status" value="1"/>
</dbReference>
<dbReference type="Gene3D" id="3.30.565.10">
    <property type="entry name" value="Histidine kinase-like ATPase, C-terminal domain"/>
    <property type="match status" value="1"/>
</dbReference>
<dbReference type="SMART" id="SM00388">
    <property type="entry name" value="HisKA"/>
    <property type="match status" value="1"/>
</dbReference>
<keyword evidence="4" id="KW-0597">Phosphoprotein</keyword>
<dbReference type="SMART" id="SM00387">
    <property type="entry name" value="HATPase_c"/>
    <property type="match status" value="1"/>
</dbReference>
<dbReference type="EMBL" id="CADCTA010000034">
    <property type="protein sequence ID" value="CAA9219300.1"/>
    <property type="molecule type" value="Genomic_DNA"/>
</dbReference>
<dbReference type="GO" id="GO:0005886">
    <property type="term" value="C:plasma membrane"/>
    <property type="evidence" value="ECO:0007669"/>
    <property type="project" value="TreeGrafter"/>
</dbReference>
<dbReference type="CDD" id="cd00075">
    <property type="entry name" value="HATPase"/>
    <property type="match status" value="1"/>
</dbReference>
<feature type="transmembrane region" description="Helical" evidence="10">
    <location>
        <begin position="20"/>
        <end position="38"/>
    </location>
</feature>
<proteinExistence type="predicted"/>
<protein>
    <recommendedName>
        <fullName evidence="3">histidine kinase</fullName>
        <ecNumber evidence="3">2.7.13.3</ecNumber>
    </recommendedName>
</protein>
<sequence length="593" mass="65406">MSVPPEARKGGVRSFRTKLLIAMALVVVVLTTLGLYLAQRKVAIEAESALGQDFRNALATWHGVQEVRRAALAQRSRELAQRARIHAALEDGALDLLYPSAKDELRDILAPANAEAPGSALRAKYYRFLDNEGGVIKPPDASDIGQLRPEEEAQLALPRLPETPQLGYLVRSSADGAGVDEVIAMPIVSIATGEVISALVLGFKLEELGRDRPDSELRSGLWLRDRLHLPGLNGAELDTLSARVAGFIGTQQPETSLEIDISGEPHLLFYKHLNPASLYSPAYEIALYPLTNAHARLRQIRLYVLLAGAALLIVGLGASHLVALRLSAPVERLAVTSEENRAHWEQAESKLEATSEELQRAARFSADASHQLKTPVTVLRAGIEELLLRDDFEPEVYDELSALLHQTYRITGVVDDLLLLSRMDAGRLQIQFGAVDFCQLLDEWLDDFTALPDEIDVQVEVDCPPLLHVLGERRYVSLIVQNLLENARKYNRSGGRIHVAAREEDDRVVLTVGNTGRTIAGPAREHIFERFHRGEMGENVPGHGLGLNLARELARFHGGDVRLVRSENDWTEFEVQFRVANVPAPVAARTQRA</sequence>
<dbReference type="PRINTS" id="PR00344">
    <property type="entry name" value="BCTRLSENSOR"/>
</dbReference>
<evidence type="ECO:0000256" key="9">
    <source>
        <dbReference type="ARBA" id="ARBA00023136"/>
    </source>
</evidence>
<dbReference type="SUPFAM" id="SSF55874">
    <property type="entry name" value="ATPase domain of HSP90 chaperone/DNA topoisomerase II/histidine kinase"/>
    <property type="match status" value="1"/>
</dbReference>
<keyword evidence="7 12" id="KW-0418">Kinase</keyword>
<evidence type="ECO:0000256" key="8">
    <source>
        <dbReference type="ARBA" id="ARBA00022989"/>
    </source>
</evidence>
<comment type="subcellular location">
    <subcellularLocation>
        <location evidence="2">Membrane</location>
    </subcellularLocation>
</comment>
<keyword evidence="9 10" id="KW-0472">Membrane</keyword>
<reference evidence="12" key="1">
    <citation type="submission" date="2020-02" db="EMBL/GenBank/DDBJ databases">
        <authorList>
            <person name="Meier V. D."/>
        </authorList>
    </citation>
    <scope>NUCLEOTIDE SEQUENCE</scope>
    <source>
        <strain evidence="12">AVDCRST_MAG42</strain>
    </source>
</reference>
<keyword evidence="8 10" id="KW-1133">Transmembrane helix</keyword>
<feature type="domain" description="Histidine kinase" evidence="11">
    <location>
        <begin position="367"/>
        <end position="581"/>
    </location>
</feature>
<organism evidence="12">
    <name type="scientific">uncultured Chthoniobacterales bacterium</name>
    <dbReference type="NCBI Taxonomy" id="1836801"/>
    <lineage>
        <taxon>Bacteria</taxon>
        <taxon>Pseudomonadati</taxon>
        <taxon>Verrucomicrobiota</taxon>
        <taxon>Spartobacteria</taxon>
        <taxon>Chthoniobacterales</taxon>
        <taxon>environmental samples</taxon>
    </lineage>
</organism>
<dbReference type="PANTHER" id="PTHR45436:SF5">
    <property type="entry name" value="SENSOR HISTIDINE KINASE TRCS"/>
    <property type="match status" value="1"/>
</dbReference>
<dbReference type="InterPro" id="IPR036890">
    <property type="entry name" value="HATPase_C_sf"/>
</dbReference>
<evidence type="ECO:0000256" key="3">
    <source>
        <dbReference type="ARBA" id="ARBA00012438"/>
    </source>
</evidence>
<name>A0A6J4HDN2_9BACT</name>
<evidence type="ECO:0000256" key="10">
    <source>
        <dbReference type="SAM" id="Phobius"/>
    </source>
</evidence>
<dbReference type="InterPro" id="IPR004358">
    <property type="entry name" value="Sig_transdc_His_kin-like_C"/>
</dbReference>
<dbReference type="InterPro" id="IPR036097">
    <property type="entry name" value="HisK_dim/P_sf"/>
</dbReference>
<keyword evidence="6 10" id="KW-0812">Transmembrane</keyword>
<evidence type="ECO:0000259" key="11">
    <source>
        <dbReference type="PROSITE" id="PS50109"/>
    </source>
</evidence>
<keyword evidence="5" id="KW-0808">Transferase</keyword>
<evidence type="ECO:0000256" key="2">
    <source>
        <dbReference type="ARBA" id="ARBA00004370"/>
    </source>
</evidence>
<dbReference type="InterPro" id="IPR003661">
    <property type="entry name" value="HisK_dim/P_dom"/>
</dbReference>
<feature type="transmembrane region" description="Helical" evidence="10">
    <location>
        <begin position="302"/>
        <end position="323"/>
    </location>
</feature>
<dbReference type="Pfam" id="PF00512">
    <property type="entry name" value="HisKA"/>
    <property type="match status" value="1"/>
</dbReference>
<comment type="catalytic activity">
    <reaction evidence="1">
        <text>ATP + protein L-histidine = ADP + protein N-phospho-L-histidine.</text>
        <dbReference type="EC" id="2.7.13.3"/>
    </reaction>
</comment>
<dbReference type="Gene3D" id="1.10.287.130">
    <property type="match status" value="1"/>
</dbReference>
<evidence type="ECO:0000256" key="7">
    <source>
        <dbReference type="ARBA" id="ARBA00022777"/>
    </source>
</evidence>
<dbReference type="CDD" id="cd00082">
    <property type="entry name" value="HisKA"/>
    <property type="match status" value="1"/>
</dbReference>
<dbReference type="InterPro" id="IPR005467">
    <property type="entry name" value="His_kinase_dom"/>
</dbReference>
<dbReference type="SUPFAM" id="SSF47384">
    <property type="entry name" value="Homodimeric domain of signal transducing histidine kinase"/>
    <property type="match status" value="1"/>
</dbReference>
<evidence type="ECO:0000256" key="4">
    <source>
        <dbReference type="ARBA" id="ARBA00022553"/>
    </source>
</evidence>
<evidence type="ECO:0000256" key="6">
    <source>
        <dbReference type="ARBA" id="ARBA00022692"/>
    </source>
</evidence>
<dbReference type="InterPro" id="IPR050428">
    <property type="entry name" value="TCS_sensor_his_kinase"/>
</dbReference>
<dbReference type="PANTHER" id="PTHR45436">
    <property type="entry name" value="SENSOR HISTIDINE KINASE YKOH"/>
    <property type="match status" value="1"/>
</dbReference>
<dbReference type="PROSITE" id="PS50109">
    <property type="entry name" value="HIS_KIN"/>
    <property type="match status" value="1"/>
</dbReference>
<evidence type="ECO:0000256" key="5">
    <source>
        <dbReference type="ARBA" id="ARBA00022679"/>
    </source>
</evidence>
<dbReference type="GO" id="GO:0000155">
    <property type="term" value="F:phosphorelay sensor kinase activity"/>
    <property type="evidence" value="ECO:0007669"/>
    <property type="project" value="InterPro"/>
</dbReference>
<evidence type="ECO:0000256" key="1">
    <source>
        <dbReference type="ARBA" id="ARBA00000085"/>
    </source>
</evidence>
<gene>
    <name evidence="12" type="ORF">AVDCRST_MAG42-420</name>
</gene>
<accession>A0A6J4HDN2</accession>
<evidence type="ECO:0000313" key="12">
    <source>
        <dbReference type="EMBL" id="CAA9219300.1"/>
    </source>
</evidence>
<dbReference type="EC" id="2.7.13.3" evidence="3"/>